<name>A0ABV4Q8D1_9ACTN</name>
<sequence>MTAPAAVHGARGQHWVAHLARHAHARPEVTALRCGELAAHPDIAEVAVVGRPHLKWEETPVAVLVPVPGRRAPSLEELRDHARRGLAPYKLPTGIEVVERLPRNASGKVLKFELRDGRTDDRVPG</sequence>
<evidence type="ECO:0000259" key="1">
    <source>
        <dbReference type="Pfam" id="PF13193"/>
    </source>
</evidence>
<dbReference type="InterPro" id="IPR050237">
    <property type="entry name" value="ATP-dep_AMP-bd_enzyme"/>
</dbReference>
<dbReference type="Pfam" id="PF13193">
    <property type="entry name" value="AMP-binding_C"/>
    <property type="match status" value="1"/>
</dbReference>
<dbReference type="PANTHER" id="PTHR43767:SF1">
    <property type="entry name" value="NONRIBOSOMAL PEPTIDE SYNTHASE PES1 (EUROFUNG)-RELATED"/>
    <property type="match status" value="1"/>
</dbReference>
<dbReference type="Proteomes" id="UP001569963">
    <property type="component" value="Unassembled WGS sequence"/>
</dbReference>
<feature type="domain" description="AMP-binding enzyme C-terminal" evidence="1">
    <location>
        <begin position="37"/>
        <end position="108"/>
    </location>
</feature>
<keyword evidence="3" id="KW-1185">Reference proteome</keyword>
<evidence type="ECO:0000313" key="3">
    <source>
        <dbReference type="Proteomes" id="UP001569963"/>
    </source>
</evidence>
<evidence type="ECO:0000313" key="2">
    <source>
        <dbReference type="EMBL" id="MFA1538789.1"/>
    </source>
</evidence>
<comment type="caution">
    <text evidence="2">The sequence shown here is derived from an EMBL/GenBank/DDBJ whole genome shotgun (WGS) entry which is preliminary data.</text>
</comment>
<protein>
    <recommendedName>
        <fullName evidence="1">AMP-binding enzyme C-terminal domain-containing protein</fullName>
    </recommendedName>
</protein>
<dbReference type="EMBL" id="JAXCEI010000003">
    <property type="protein sequence ID" value="MFA1538789.1"/>
    <property type="molecule type" value="Genomic_DNA"/>
</dbReference>
<dbReference type="SUPFAM" id="SSF56801">
    <property type="entry name" value="Acetyl-CoA synthetase-like"/>
    <property type="match status" value="1"/>
</dbReference>
<dbReference type="PANTHER" id="PTHR43767">
    <property type="entry name" value="LONG-CHAIN-FATTY-ACID--COA LIGASE"/>
    <property type="match status" value="1"/>
</dbReference>
<dbReference type="Gene3D" id="3.30.300.30">
    <property type="match status" value="1"/>
</dbReference>
<accession>A0ABV4Q8D1</accession>
<proteinExistence type="predicted"/>
<dbReference type="InterPro" id="IPR025110">
    <property type="entry name" value="AMP-bd_C"/>
</dbReference>
<organism evidence="2 3">
    <name type="scientific">Actinomadura monticuli</name>
    <dbReference type="NCBI Taxonomy" id="3097367"/>
    <lineage>
        <taxon>Bacteria</taxon>
        <taxon>Bacillati</taxon>
        <taxon>Actinomycetota</taxon>
        <taxon>Actinomycetes</taxon>
        <taxon>Streptosporangiales</taxon>
        <taxon>Thermomonosporaceae</taxon>
        <taxon>Actinomadura</taxon>
    </lineage>
</organism>
<dbReference type="InterPro" id="IPR045851">
    <property type="entry name" value="AMP-bd_C_sf"/>
</dbReference>
<reference evidence="2 3" key="1">
    <citation type="submission" date="2023-11" db="EMBL/GenBank/DDBJ databases">
        <title>Actinomadura monticuli sp. nov., isolated from volcanic ash.</title>
        <authorList>
            <person name="Lee S.D."/>
            <person name="Yang H."/>
            <person name="Kim I.S."/>
        </authorList>
    </citation>
    <scope>NUCLEOTIDE SEQUENCE [LARGE SCALE GENOMIC DNA]</scope>
    <source>
        <strain evidence="2 3">DLS-62</strain>
    </source>
</reference>
<dbReference type="RefSeq" id="WP_371948321.1">
    <property type="nucleotide sequence ID" value="NZ_JAXCEI010000003.1"/>
</dbReference>
<gene>
    <name evidence="2" type="ORF">SM611_07610</name>
</gene>